<dbReference type="PROSITE" id="PS00086">
    <property type="entry name" value="CYTOCHROME_P450"/>
    <property type="match status" value="1"/>
</dbReference>
<accession>A0A9D3XHW6</accession>
<evidence type="ECO:0000313" key="2">
    <source>
        <dbReference type="Proteomes" id="UP000827986"/>
    </source>
</evidence>
<evidence type="ECO:0000313" key="1">
    <source>
        <dbReference type="EMBL" id="KAH1179360.1"/>
    </source>
</evidence>
<protein>
    <submittedName>
        <fullName evidence="1">Uncharacterized protein</fullName>
    </submittedName>
</protein>
<proteinExistence type="predicted"/>
<dbReference type="Proteomes" id="UP000827986">
    <property type="component" value="Unassembled WGS sequence"/>
</dbReference>
<sequence>MEGVERLVYRAWGGVVVGVLSELEVTGWLGEYGREGEWYGQGPWLTGFGVQGEAGRVLGLGLVRQEVLARVPGDSSASWSKAESPPGPVSTSQHIWKCLDAGELQQSQGLALCLSPMRGWLWHTGVSVTDWVFGPGSRHCPGSGLQKVNMAGGQTLFTLAYTCVREREERQAQVPHGKATLACEAASCGLLYKELDFP</sequence>
<name>A0A9D3XHW6_9SAUR</name>
<dbReference type="GO" id="GO:0016705">
    <property type="term" value="F:oxidoreductase activity, acting on paired donors, with incorporation or reduction of molecular oxygen"/>
    <property type="evidence" value="ECO:0007669"/>
    <property type="project" value="InterPro"/>
</dbReference>
<dbReference type="AlphaFoldDB" id="A0A9D3XHW6"/>
<dbReference type="InterPro" id="IPR017972">
    <property type="entry name" value="Cyt_P450_CS"/>
</dbReference>
<keyword evidence="2" id="KW-1185">Reference proteome</keyword>
<comment type="caution">
    <text evidence="1">The sequence shown here is derived from an EMBL/GenBank/DDBJ whole genome shotgun (WGS) entry which is preliminary data.</text>
</comment>
<dbReference type="EMBL" id="JAHDVG010000472">
    <property type="protein sequence ID" value="KAH1179360.1"/>
    <property type="molecule type" value="Genomic_DNA"/>
</dbReference>
<reference evidence="1" key="1">
    <citation type="submission" date="2021-09" db="EMBL/GenBank/DDBJ databases">
        <title>The genome of Mauremys mutica provides insights into the evolution of semi-aquatic lifestyle.</title>
        <authorList>
            <person name="Gong S."/>
            <person name="Gao Y."/>
        </authorList>
    </citation>
    <scope>NUCLEOTIDE SEQUENCE</scope>
    <source>
        <strain evidence="1">MM-2020</strain>
        <tissue evidence="1">Muscle</tissue>
    </source>
</reference>
<gene>
    <name evidence="1" type="ORF">KIL84_021943</name>
</gene>
<dbReference type="GO" id="GO:0005506">
    <property type="term" value="F:iron ion binding"/>
    <property type="evidence" value="ECO:0007669"/>
    <property type="project" value="InterPro"/>
</dbReference>
<organism evidence="1 2">
    <name type="scientific">Mauremys mutica</name>
    <name type="common">yellowpond turtle</name>
    <dbReference type="NCBI Taxonomy" id="74926"/>
    <lineage>
        <taxon>Eukaryota</taxon>
        <taxon>Metazoa</taxon>
        <taxon>Chordata</taxon>
        <taxon>Craniata</taxon>
        <taxon>Vertebrata</taxon>
        <taxon>Euteleostomi</taxon>
        <taxon>Archelosauria</taxon>
        <taxon>Testudinata</taxon>
        <taxon>Testudines</taxon>
        <taxon>Cryptodira</taxon>
        <taxon>Durocryptodira</taxon>
        <taxon>Testudinoidea</taxon>
        <taxon>Geoemydidae</taxon>
        <taxon>Geoemydinae</taxon>
        <taxon>Mauremys</taxon>
    </lineage>
</organism>